<feature type="compositionally biased region" description="Polar residues" evidence="1">
    <location>
        <begin position="303"/>
        <end position="322"/>
    </location>
</feature>
<dbReference type="PANTHER" id="PTHR18063:SF6">
    <property type="entry name" value="UBIQUITIN CARBOXYL-TERMINAL HYDROLASE"/>
    <property type="match status" value="1"/>
</dbReference>
<dbReference type="Proteomes" id="UP001153076">
    <property type="component" value="Unassembled WGS sequence"/>
</dbReference>
<feature type="region of interest" description="Disordered" evidence="1">
    <location>
        <begin position="587"/>
        <end position="606"/>
    </location>
</feature>
<comment type="caution">
    <text evidence="3">The sequence shown here is derived from an EMBL/GenBank/DDBJ whole genome shotgun (WGS) entry which is preliminary data.</text>
</comment>
<dbReference type="GO" id="GO:0016807">
    <property type="term" value="F:cysteine-type carboxypeptidase activity"/>
    <property type="evidence" value="ECO:0007669"/>
    <property type="project" value="TreeGrafter"/>
</dbReference>
<dbReference type="Pfam" id="PF04424">
    <property type="entry name" value="MINDY_DUB"/>
    <property type="match status" value="2"/>
</dbReference>
<dbReference type="PANTHER" id="PTHR18063">
    <property type="entry name" value="NF-E2 INDUCIBLE PROTEIN"/>
    <property type="match status" value="1"/>
</dbReference>
<dbReference type="GO" id="GO:0004843">
    <property type="term" value="F:cysteine-type deubiquitinase activity"/>
    <property type="evidence" value="ECO:0007669"/>
    <property type="project" value="InterPro"/>
</dbReference>
<feature type="domain" description="MINDY deubiquitinase" evidence="2">
    <location>
        <begin position="21"/>
        <end position="184"/>
    </location>
</feature>
<dbReference type="GO" id="GO:0071944">
    <property type="term" value="C:cell periphery"/>
    <property type="evidence" value="ECO:0007669"/>
    <property type="project" value="TreeGrafter"/>
</dbReference>
<dbReference type="EMBL" id="JAKOGI010001252">
    <property type="protein sequence ID" value="KAJ8426691.1"/>
    <property type="molecule type" value="Genomic_DNA"/>
</dbReference>
<evidence type="ECO:0000259" key="2">
    <source>
        <dbReference type="Pfam" id="PF04424"/>
    </source>
</evidence>
<feature type="domain" description="MINDY deubiquitinase" evidence="2">
    <location>
        <begin position="479"/>
        <end position="520"/>
    </location>
</feature>
<feature type="compositionally biased region" description="Polar residues" evidence="1">
    <location>
        <begin position="285"/>
        <end position="295"/>
    </location>
</feature>
<accession>A0A9Q1GWI6</accession>
<name>A0A9Q1GWI6_9CARY</name>
<dbReference type="GO" id="GO:0071108">
    <property type="term" value="P:protein K48-linked deubiquitination"/>
    <property type="evidence" value="ECO:0007669"/>
    <property type="project" value="TreeGrafter"/>
</dbReference>
<gene>
    <name evidence="3" type="ORF">Cgig2_016841</name>
</gene>
<feature type="region of interest" description="Disordered" evidence="1">
    <location>
        <begin position="384"/>
        <end position="412"/>
    </location>
</feature>
<feature type="compositionally biased region" description="Polar residues" evidence="1">
    <location>
        <begin position="395"/>
        <end position="410"/>
    </location>
</feature>
<keyword evidence="4" id="KW-1185">Reference proteome</keyword>
<dbReference type="OrthoDB" id="10261212at2759"/>
<evidence type="ECO:0000313" key="3">
    <source>
        <dbReference type="EMBL" id="KAJ8426691.1"/>
    </source>
</evidence>
<evidence type="ECO:0000256" key="1">
    <source>
        <dbReference type="SAM" id="MobiDB-lite"/>
    </source>
</evidence>
<evidence type="ECO:0000313" key="4">
    <source>
        <dbReference type="Proteomes" id="UP001153076"/>
    </source>
</evidence>
<dbReference type="GO" id="GO:0005829">
    <property type="term" value="C:cytosol"/>
    <property type="evidence" value="ECO:0007669"/>
    <property type="project" value="TreeGrafter"/>
</dbReference>
<dbReference type="InterPro" id="IPR007518">
    <property type="entry name" value="MINDY"/>
</dbReference>
<feature type="region of interest" description="Disordered" evidence="1">
    <location>
        <begin position="283"/>
        <end position="322"/>
    </location>
</feature>
<reference evidence="3" key="1">
    <citation type="submission" date="2022-04" db="EMBL/GenBank/DDBJ databases">
        <title>Carnegiea gigantea Genome sequencing and assembly v2.</title>
        <authorList>
            <person name="Copetti D."/>
            <person name="Sanderson M.J."/>
            <person name="Burquez A."/>
            <person name="Wojciechowski M.F."/>
        </authorList>
    </citation>
    <scope>NUCLEOTIDE SEQUENCE</scope>
    <source>
        <strain evidence="3">SGP5-SGP5p</strain>
        <tissue evidence="3">Aerial part</tissue>
    </source>
</reference>
<sequence>MASSEEQRKDRDKPPTECVLHKTKTIQFFGRSTPIVLQNDNGPCPLLAICNVLLLRNQLNLGPDISEVSQEKLLSLVADRCNGMQNKDEGYAENRRKNIADVLDLLPRLTTGVDVNTKFRRIDDFEFTSGCAIFDLLDIPLYHGWLVDPQDHDTAEAIGSKSYNILMGDLVSLETRKMENGRKGKLDEDSIDFAAATAATLGVPSPNLSRAKSFDESPCAASNQLRLRKGDAEEAAELLRILKLSENVMSVEGDESCQAATSGGDVMMSSHENVHMMKYAPENPVHTSDTDNCSRSADVEPSISGSGDMPSTGSPFDKQATSAATDAREGQVDQLIAVQPEENSLPNHLAAADVPVHSESIPPLSPAKDTVHNQGVECLSVLPDPVNGSHKENGEGNSTLNTSHADSESASGRMGAIESFASSLDSSEPIYEGEECILDSRETACENREPVYEGEVVLAERAVKGTRDVNDAVGQKREITHQQGELYLLATDQGYMNQPDLVWEKLNEVNGDTLFMTSSFKEFRLESSSNATWDEQNALASTADYLASIDNSSQAVSNMKFINSVTESSAACNSSDLQLAIALQQQEFEQQPQRNPPQQPSSGSSSRLITGPQWLNFYIGHTVNVAF</sequence>
<dbReference type="GO" id="GO:1990380">
    <property type="term" value="F:K48-linked deubiquitinase activity"/>
    <property type="evidence" value="ECO:0007669"/>
    <property type="project" value="InterPro"/>
</dbReference>
<dbReference type="InterPro" id="IPR033979">
    <property type="entry name" value="MINDY_domain"/>
</dbReference>
<protein>
    <recommendedName>
        <fullName evidence="2">MINDY deubiquitinase domain-containing protein</fullName>
    </recommendedName>
</protein>
<proteinExistence type="predicted"/>
<organism evidence="3 4">
    <name type="scientific">Carnegiea gigantea</name>
    <dbReference type="NCBI Taxonomy" id="171969"/>
    <lineage>
        <taxon>Eukaryota</taxon>
        <taxon>Viridiplantae</taxon>
        <taxon>Streptophyta</taxon>
        <taxon>Embryophyta</taxon>
        <taxon>Tracheophyta</taxon>
        <taxon>Spermatophyta</taxon>
        <taxon>Magnoliopsida</taxon>
        <taxon>eudicotyledons</taxon>
        <taxon>Gunneridae</taxon>
        <taxon>Pentapetalae</taxon>
        <taxon>Caryophyllales</taxon>
        <taxon>Cactineae</taxon>
        <taxon>Cactaceae</taxon>
        <taxon>Cactoideae</taxon>
        <taxon>Echinocereeae</taxon>
        <taxon>Carnegiea</taxon>
    </lineage>
</organism>
<dbReference type="AlphaFoldDB" id="A0A9Q1GWI6"/>